<sequence>EDESVVAVPVDVVAMSLSNGGTTPSQRGHSQRTGYNNLQLPGNAEGSTYFSQASSAYSNPFEYFDEEAYLRDDRIHPGQDAYGKTKFNQKASDTIAINREIPDTRIPMCKQKVYDVPRLPATSVIITFHNEARSTLLRTITSVLNRSPAHLIHEIILVDDASPNPEDGSKLTAIHKVKVLRNEKREGLMRSRVRGADAATAPVLTFLDSHCECNQGWLEPLIQLVKDNRTNVVSPVIDVINMDDFRYVAASAELRGGFDWNLVFKWEYLKSHDQREFHKDPTRVIRTPMIAGGLFVMDRQYFIELGKYDVQMDVWGGENLEISFRVWQCGGTLLIVPCSRVGHVFRKQHPYSFPGGSGAVFAKNTRRAAEVWMDDYKNFYYAKVPLAKAVPFGNIEDRLDIRRRLQCKPFKWYLKNVYPELKVPHSLALHAGSLQQGHRCIDTMGRPAFHVAQVFQCHGTGGNQEWSLTDAGLIQHDEICLSMPSTMYVGAPIVLSPCEEATRWRSNLIKGASASNVESRNRPGFCISASPDSSDLLTAICDPDDYLQKFEFN</sequence>
<dbReference type="Proteomes" id="UP000708208">
    <property type="component" value="Unassembled WGS sequence"/>
</dbReference>
<evidence type="ECO:0000256" key="7">
    <source>
        <dbReference type="ARBA" id="ARBA00022692"/>
    </source>
</evidence>
<keyword evidence="5" id="KW-0328">Glycosyltransferase</keyword>
<evidence type="ECO:0000256" key="13">
    <source>
        <dbReference type="ARBA" id="ARBA00023136"/>
    </source>
</evidence>
<evidence type="ECO:0000313" key="17">
    <source>
        <dbReference type="EMBL" id="CAG7721465.1"/>
    </source>
</evidence>
<reference evidence="17" key="1">
    <citation type="submission" date="2021-06" db="EMBL/GenBank/DDBJ databases">
        <authorList>
            <person name="Hodson N. C."/>
            <person name="Mongue J. A."/>
            <person name="Jaron S. K."/>
        </authorList>
    </citation>
    <scope>NUCLEOTIDE SEQUENCE</scope>
</reference>
<comment type="subcellular location">
    <subcellularLocation>
        <location evidence="2">Golgi apparatus membrane</location>
        <topology evidence="2">Single-pass type II membrane protein</topology>
    </subcellularLocation>
</comment>
<dbReference type="Pfam" id="PF00535">
    <property type="entry name" value="Glycos_transf_2"/>
    <property type="match status" value="1"/>
</dbReference>
<name>A0A8J2JJJ7_9HEXA</name>
<dbReference type="GO" id="GO:0030246">
    <property type="term" value="F:carbohydrate binding"/>
    <property type="evidence" value="ECO:0007669"/>
    <property type="project" value="UniProtKB-KW"/>
</dbReference>
<dbReference type="PANTHER" id="PTHR11675:SF119">
    <property type="entry name" value="POLYPEPTIDE N-ACETYLGALACTOSAMINYLTRANSFERASE 2"/>
    <property type="match status" value="1"/>
</dbReference>
<dbReference type="GO" id="GO:0004653">
    <property type="term" value="F:polypeptide N-acetylgalactosaminyltransferase activity"/>
    <property type="evidence" value="ECO:0007669"/>
    <property type="project" value="UniProtKB-ARBA"/>
</dbReference>
<protein>
    <recommendedName>
        <fullName evidence="16">Ricin B lectin domain-containing protein</fullName>
    </recommendedName>
</protein>
<dbReference type="InterPro" id="IPR001173">
    <property type="entry name" value="Glyco_trans_2-like"/>
</dbReference>
<comment type="cofactor">
    <cofactor evidence="1">
        <name>Mn(2+)</name>
        <dbReference type="ChEBI" id="CHEBI:29035"/>
    </cofactor>
</comment>
<dbReference type="OrthoDB" id="429263at2759"/>
<gene>
    <name evidence="17" type="ORF">AFUS01_LOCUS10679</name>
</gene>
<evidence type="ECO:0000256" key="10">
    <source>
        <dbReference type="ARBA" id="ARBA00022968"/>
    </source>
</evidence>
<feature type="non-terminal residue" evidence="17">
    <location>
        <position position="1"/>
    </location>
</feature>
<dbReference type="CDD" id="cd02510">
    <property type="entry name" value="pp-GalNAc-T"/>
    <property type="match status" value="1"/>
</dbReference>
<dbReference type="AlphaFoldDB" id="A0A8J2JJJ7"/>
<keyword evidence="14" id="KW-1015">Disulfide bond</keyword>
<keyword evidence="8" id="KW-0479">Metal-binding</keyword>
<dbReference type="InterPro" id="IPR045885">
    <property type="entry name" value="GalNAc-T"/>
</dbReference>
<proteinExistence type="inferred from homology"/>
<dbReference type="InterPro" id="IPR000772">
    <property type="entry name" value="Ricin_B_lectin"/>
</dbReference>
<dbReference type="PANTHER" id="PTHR11675">
    <property type="entry name" value="N-ACETYLGALACTOSAMINYLTRANSFERASE"/>
    <property type="match status" value="1"/>
</dbReference>
<evidence type="ECO:0000256" key="8">
    <source>
        <dbReference type="ARBA" id="ARBA00022723"/>
    </source>
</evidence>
<evidence type="ECO:0000256" key="12">
    <source>
        <dbReference type="ARBA" id="ARBA00023034"/>
    </source>
</evidence>
<evidence type="ECO:0000313" key="18">
    <source>
        <dbReference type="Proteomes" id="UP000708208"/>
    </source>
</evidence>
<keyword evidence="10" id="KW-0735">Signal-anchor</keyword>
<keyword evidence="7" id="KW-0812">Transmembrane</keyword>
<dbReference type="GO" id="GO:0000139">
    <property type="term" value="C:Golgi membrane"/>
    <property type="evidence" value="ECO:0007669"/>
    <property type="project" value="UniProtKB-SubCell"/>
</dbReference>
<evidence type="ECO:0000256" key="4">
    <source>
        <dbReference type="ARBA" id="ARBA00005680"/>
    </source>
</evidence>
<dbReference type="PROSITE" id="PS50231">
    <property type="entry name" value="RICIN_B_LECTIN"/>
    <property type="match status" value="1"/>
</dbReference>
<evidence type="ECO:0000256" key="5">
    <source>
        <dbReference type="ARBA" id="ARBA00022676"/>
    </source>
</evidence>
<dbReference type="EMBL" id="CAJVCH010079818">
    <property type="protein sequence ID" value="CAG7721465.1"/>
    <property type="molecule type" value="Genomic_DNA"/>
</dbReference>
<keyword evidence="11" id="KW-1133">Transmembrane helix</keyword>
<keyword evidence="18" id="KW-1185">Reference proteome</keyword>
<evidence type="ECO:0000256" key="15">
    <source>
        <dbReference type="ARBA" id="ARBA00023211"/>
    </source>
</evidence>
<comment type="similarity">
    <text evidence="4">Belongs to the glycosyltransferase 2 family. GalNAc-T subfamily.</text>
</comment>
<evidence type="ECO:0000256" key="1">
    <source>
        <dbReference type="ARBA" id="ARBA00001936"/>
    </source>
</evidence>
<dbReference type="GO" id="GO:0006493">
    <property type="term" value="P:protein O-linked glycosylation"/>
    <property type="evidence" value="ECO:0007669"/>
    <property type="project" value="TreeGrafter"/>
</dbReference>
<accession>A0A8J2JJJ7</accession>
<dbReference type="Pfam" id="PF00652">
    <property type="entry name" value="Ricin_B_lectin"/>
    <property type="match status" value="1"/>
</dbReference>
<evidence type="ECO:0000256" key="2">
    <source>
        <dbReference type="ARBA" id="ARBA00004323"/>
    </source>
</evidence>
<evidence type="ECO:0000256" key="6">
    <source>
        <dbReference type="ARBA" id="ARBA00022679"/>
    </source>
</evidence>
<comment type="pathway">
    <text evidence="3">Protein modification; protein glycosylation.</text>
</comment>
<dbReference type="FunFam" id="3.90.550.10:FF:000021">
    <property type="entry name" value="Polypeptide N-acetylgalactosaminyltransferase"/>
    <property type="match status" value="1"/>
</dbReference>
<evidence type="ECO:0000259" key="16">
    <source>
        <dbReference type="SMART" id="SM00458"/>
    </source>
</evidence>
<keyword evidence="12" id="KW-0333">Golgi apparatus</keyword>
<organism evidence="17 18">
    <name type="scientific">Allacma fusca</name>
    <dbReference type="NCBI Taxonomy" id="39272"/>
    <lineage>
        <taxon>Eukaryota</taxon>
        <taxon>Metazoa</taxon>
        <taxon>Ecdysozoa</taxon>
        <taxon>Arthropoda</taxon>
        <taxon>Hexapoda</taxon>
        <taxon>Collembola</taxon>
        <taxon>Symphypleona</taxon>
        <taxon>Sminthuridae</taxon>
        <taxon>Allacma</taxon>
    </lineage>
</organism>
<comment type="caution">
    <text evidence="17">The sequence shown here is derived from an EMBL/GenBank/DDBJ whole genome shotgun (WGS) entry which is preliminary data.</text>
</comment>
<keyword evidence="15" id="KW-0464">Manganese</keyword>
<feature type="domain" description="Ricin B lectin" evidence="16">
    <location>
        <begin position="431"/>
        <end position="553"/>
    </location>
</feature>
<dbReference type="SMART" id="SM00458">
    <property type="entry name" value="RICIN"/>
    <property type="match status" value="1"/>
</dbReference>
<dbReference type="GO" id="GO:0046872">
    <property type="term" value="F:metal ion binding"/>
    <property type="evidence" value="ECO:0007669"/>
    <property type="project" value="UniProtKB-KW"/>
</dbReference>
<dbReference type="CDD" id="cd23434">
    <property type="entry name" value="beta-trefoil_Ricin_GALNT2"/>
    <property type="match status" value="1"/>
</dbReference>
<keyword evidence="9" id="KW-0430">Lectin</keyword>
<evidence type="ECO:0000256" key="9">
    <source>
        <dbReference type="ARBA" id="ARBA00022734"/>
    </source>
</evidence>
<keyword evidence="13" id="KW-0472">Membrane</keyword>
<evidence type="ECO:0000256" key="11">
    <source>
        <dbReference type="ARBA" id="ARBA00022989"/>
    </source>
</evidence>
<evidence type="ECO:0000256" key="14">
    <source>
        <dbReference type="ARBA" id="ARBA00023157"/>
    </source>
</evidence>
<keyword evidence="6" id="KW-0808">Transferase</keyword>
<evidence type="ECO:0000256" key="3">
    <source>
        <dbReference type="ARBA" id="ARBA00004922"/>
    </source>
</evidence>